<name>A0ABS1W708_9GAMM</name>
<dbReference type="RefSeq" id="WP_203113893.1">
    <property type="nucleotide sequence ID" value="NZ_JADWVM010000018.1"/>
</dbReference>
<reference evidence="2 3" key="1">
    <citation type="submission" date="2020-12" db="EMBL/GenBank/DDBJ databases">
        <title>WGS of Legionella: environmental sample.</title>
        <authorList>
            <person name="Cristino S."/>
            <person name="Girolamini L."/>
            <person name="Salaris S."/>
            <person name="Pascale M.R."/>
            <person name="Mazzotta M."/>
            <person name="Orsini M."/>
            <person name="Grottola A."/>
        </authorList>
    </citation>
    <scope>NUCLEOTIDE SEQUENCE [LARGE SCALE GENOMIC DNA]</scope>
    <source>
        <strain evidence="2 3">30cs62</strain>
    </source>
</reference>
<feature type="compositionally biased region" description="Basic residues" evidence="1">
    <location>
        <begin position="1"/>
        <end position="14"/>
    </location>
</feature>
<protein>
    <submittedName>
        <fullName evidence="2">Uncharacterized protein</fullName>
    </submittedName>
</protein>
<feature type="region of interest" description="Disordered" evidence="1">
    <location>
        <begin position="63"/>
        <end position="92"/>
    </location>
</feature>
<accession>A0ABS1W708</accession>
<organism evidence="2 3">
    <name type="scientific">Legionella bononiensis</name>
    <dbReference type="NCBI Taxonomy" id="2793102"/>
    <lineage>
        <taxon>Bacteria</taxon>
        <taxon>Pseudomonadati</taxon>
        <taxon>Pseudomonadota</taxon>
        <taxon>Gammaproteobacteria</taxon>
        <taxon>Legionellales</taxon>
        <taxon>Legionellaceae</taxon>
        <taxon>Legionella</taxon>
    </lineage>
</organism>
<sequence length="92" mass="10502">MKKVHYHQPTHHHSSTTVVPNPVPGQQPAVIVTQPAPIPRFVPGAMAQYNPNHFFPMQQHPMQHVHGHQYPHPTQHHHDDHAHSNSNTHGHF</sequence>
<dbReference type="EMBL" id="JADWVN010000003">
    <property type="protein sequence ID" value="MBL7525110.1"/>
    <property type="molecule type" value="Genomic_DNA"/>
</dbReference>
<evidence type="ECO:0000313" key="3">
    <source>
        <dbReference type="Proteomes" id="UP000809910"/>
    </source>
</evidence>
<keyword evidence="3" id="KW-1185">Reference proteome</keyword>
<feature type="region of interest" description="Disordered" evidence="1">
    <location>
        <begin position="1"/>
        <end position="29"/>
    </location>
</feature>
<dbReference type="Proteomes" id="UP000809910">
    <property type="component" value="Unassembled WGS sequence"/>
</dbReference>
<comment type="caution">
    <text evidence="2">The sequence shown here is derived from an EMBL/GenBank/DDBJ whole genome shotgun (WGS) entry which is preliminary data.</text>
</comment>
<evidence type="ECO:0000256" key="1">
    <source>
        <dbReference type="SAM" id="MobiDB-lite"/>
    </source>
</evidence>
<evidence type="ECO:0000313" key="2">
    <source>
        <dbReference type="EMBL" id="MBL7525110.1"/>
    </source>
</evidence>
<gene>
    <name evidence="2" type="ORF">I5282_00825</name>
</gene>
<proteinExistence type="predicted"/>